<dbReference type="InterPro" id="IPR046288">
    <property type="entry name" value="DUF6325"/>
</dbReference>
<keyword evidence="2" id="KW-1185">Reference proteome</keyword>
<dbReference type="AlphaFoldDB" id="A0A8J3TC59"/>
<gene>
    <name evidence="1" type="ORF">Pme01_20490</name>
</gene>
<sequence length="146" mass="14907">MAGIGPLEFLVVAFPGEELPNRVGSVLRAVEIGGDVRIVDALVVTKDRDGHVRGEELAAVAVLAELAAGYGFDEAGLIDAADIDEVGQALDAGTAALALLVEHGWARGAGDAVRELGGELVAAVRIPDTCASEALRRREGSGRPAG</sequence>
<evidence type="ECO:0000313" key="2">
    <source>
        <dbReference type="Proteomes" id="UP000599074"/>
    </source>
</evidence>
<dbReference type="EMBL" id="BOON01000018">
    <property type="protein sequence ID" value="GII22452.1"/>
    <property type="molecule type" value="Genomic_DNA"/>
</dbReference>
<accession>A0A8J3TC59</accession>
<dbReference type="RefSeq" id="WP_168114469.1">
    <property type="nucleotide sequence ID" value="NZ_BOON01000018.1"/>
</dbReference>
<organism evidence="1 2">
    <name type="scientific">Planosporangium mesophilum</name>
    <dbReference type="NCBI Taxonomy" id="689768"/>
    <lineage>
        <taxon>Bacteria</taxon>
        <taxon>Bacillati</taxon>
        <taxon>Actinomycetota</taxon>
        <taxon>Actinomycetes</taxon>
        <taxon>Micromonosporales</taxon>
        <taxon>Micromonosporaceae</taxon>
        <taxon>Planosporangium</taxon>
    </lineage>
</organism>
<protein>
    <recommendedName>
        <fullName evidence="3">DUF1269 domain-containing protein</fullName>
    </recommendedName>
</protein>
<reference evidence="1" key="1">
    <citation type="submission" date="2021-01" db="EMBL/GenBank/DDBJ databases">
        <title>Whole genome shotgun sequence of Planosporangium mesophilum NBRC 109066.</title>
        <authorList>
            <person name="Komaki H."/>
            <person name="Tamura T."/>
        </authorList>
    </citation>
    <scope>NUCLEOTIDE SEQUENCE</scope>
    <source>
        <strain evidence="1">NBRC 109066</strain>
    </source>
</reference>
<dbReference type="Proteomes" id="UP000599074">
    <property type="component" value="Unassembled WGS sequence"/>
</dbReference>
<comment type="caution">
    <text evidence="1">The sequence shown here is derived from an EMBL/GenBank/DDBJ whole genome shotgun (WGS) entry which is preliminary data.</text>
</comment>
<dbReference type="Pfam" id="PF19850">
    <property type="entry name" value="DUF6325"/>
    <property type="match status" value="1"/>
</dbReference>
<proteinExistence type="predicted"/>
<evidence type="ECO:0000313" key="1">
    <source>
        <dbReference type="EMBL" id="GII22452.1"/>
    </source>
</evidence>
<name>A0A8J3TC59_9ACTN</name>
<evidence type="ECO:0008006" key="3">
    <source>
        <dbReference type="Google" id="ProtNLM"/>
    </source>
</evidence>